<proteinExistence type="inferred from homology"/>
<evidence type="ECO:0000313" key="11">
    <source>
        <dbReference type="Proteomes" id="UP000249061"/>
    </source>
</evidence>
<keyword evidence="3" id="KW-0805">Transcription regulation</keyword>
<feature type="domain" description="RNA polymerase sigma-70 region 2" evidence="7">
    <location>
        <begin position="7"/>
        <end position="72"/>
    </location>
</feature>
<dbReference type="InterPro" id="IPR007627">
    <property type="entry name" value="RNA_pol_sigma70_r2"/>
</dbReference>
<evidence type="ECO:0000256" key="3">
    <source>
        <dbReference type="ARBA" id="ARBA00023015"/>
    </source>
</evidence>
<reference evidence="10 11" key="1">
    <citation type="submission" date="2017-08" db="EMBL/GenBank/DDBJ databases">
        <title>Infants hospitalized years apart are colonized by the same room-sourced microbial strains.</title>
        <authorList>
            <person name="Brooks B."/>
            <person name="Olm M.R."/>
            <person name="Firek B.A."/>
            <person name="Baker R."/>
            <person name="Thomas B.C."/>
            <person name="Morowitz M.J."/>
            <person name="Banfield J.F."/>
        </authorList>
    </citation>
    <scope>NUCLEOTIDE SEQUENCE [LARGE SCALE GENOMIC DNA]</scope>
    <source>
        <strain evidence="10">S2_003_000_R2_14</strain>
    </source>
</reference>
<dbReference type="PANTHER" id="PTHR43133">
    <property type="entry name" value="RNA POLYMERASE ECF-TYPE SIGMA FACTO"/>
    <property type="match status" value="1"/>
</dbReference>
<dbReference type="InterPro" id="IPR014305">
    <property type="entry name" value="RNA_pol_sigma-G_actinobac"/>
</dbReference>
<keyword evidence="5" id="KW-0804">Transcription</keyword>
<evidence type="ECO:0000313" key="10">
    <source>
        <dbReference type="EMBL" id="PZR12875.1"/>
    </source>
</evidence>
<dbReference type="Gene3D" id="3.10.450.50">
    <property type="match status" value="1"/>
</dbReference>
<dbReference type="SUPFAM" id="SSF88946">
    <property type="entry name" value="Sigma2 domain of RNA polymerase sigma factors"/>
    <property type="match status" value="1"/>
</dbReference>
<evidence type="ECO:0000256" key="5">
    <source>
        <dbReference type="ARBA" id="ARBA00023163"/>
    </source>
</evidence>
<dbReference type="InterPro" id="IPR014284">
    <property type="entry name" value="RNA_pol_sigma-70_dom"/>
</dbReference>
<dbReference type="GO" id="GO:0016987">
    <property type="term" value="F:sigma factor activity"/>
    <property type="evidence" value="ECO:0007669"/>
    <property type="project" value="UniProtKB-KW"/>
</dbReference>
<protein>
    <submittedName>
        <fullName evidence="10">RNA polymerase subunit sigma-70</fullName>
    </submittedName>
</protein>
<dbReference type="Pfam" id="PF12680">
    <property type="entry name" value="SnoaL_2"/>
    <property type="match status" value="1"/>
</dbReference>
<dbReference type="EMBL" id="QFQP01000011">
    <property type="protein sequence ID" value="PZR12875.1"/>
    <property type="molecule type" value="Genomic_DNA"/>
</dbReference>
<dbReference type="SUPFAM" id="SSF54427">
    <property type="entry name" value="NTF2-like"/>
    <property type="match status" value="1"/>
</dbReference>
<dbReference type="GO" id="GO:0003677">
    <property type="term" value="F:DNA binding"/>
    <property type="evidence" value="ECO:0007669"/>
    <property type="project" value="InterPro"/>
</dbReference>
<dbReference type="AlphaFoldDB" id="A0A2W5TNM7"/>
<evidence type="ECO:0000259" key="7">
    <source>
        <dbReference type="Pfam" id="PF04542"/>
    </source>
</evidence>
<dbReference type="NCBIfam" id="TIGR02960">
    <property type="entry name" value="SigX5"/>
    <property type="match status" value="1"/>
</dbReference>
<dbReference type="Pfam" id="PF04542">
    <property type="entry name" value="Sigma70_r2"/>
    <property type="match status" value="1"/>
</dbReference>
<name>A0A2W5TNM7_9BACT</name>
<feature type="coiled-coil region" evidence="6">
    <location>
        <begin position="156"/>
        <end position="183"/>
    </location>
</feature>
<evidence type="ECO:0000259" key="8">
    <source>
        <dbReference type="Pfam" id="PF08281"/>
    </source>
</evidence>
<dbReference type="InterPro" id="IPR013325">
    <property type="entry name" value="RNA_pol_sigma_r2"/>
</dbReference>
<organism evidence="10 11">
    <name type="scientific">Archangium gephyra</name>
    <dbReference type="NCBI Taxonomy" id="48"/>
    <lineage>
        <taxon>Bacteria</taxon>
        <taxon>Pseudomonadati</taxon>
        <taxon>Myxococcota</taxon>
        <taxon>Myxococcia</taxon>
        <taxon>Myxococcales</taxon>
        <taxon>Cystobacterineae</taxon>
        <taxon>Archangiaceae</taxon>
        <taxon>Archangium</taxon>
    </lineage>
</organism>
<accession>A0A2W5TNM7</accession>
<dbReference type="SUPFAM" id="SSF88659">
    <property type="entry name" value="Sigma3 and sigma4 domains of RNA polymerase sigma factors"/>
    <property type="match status" value="1"/>
</dbReference>
<gene>
    <name evidence="10" type="ORF">DI536_14010</name>
</gene>
<dbReference type="NCBIfam" id="TIGR02937">
    <property type="entry name" value="sigma70-ECF"/>
    <property type="match status" value="1"/>
</dbReference>
<dbReference type="InterPro" id="IPR032710">
    <property type="entry name" value="NTF2-like_dom_sf"/>
</dbReference>
<feature type="domain" description="RNA polymerase sigma factor 70 region 4 type 2" evidence="8">
    <location>
        <begin position="125"/>
        <end position="177"/>
    </location>
</feature>
<dbReference type="InterPro" id="IPR013249">
    <property type="entry name" value="RNA_pol_sigma70_r4_t2"/>
</dbReference>
<dbReference type="InterPro" id="IPR013324">
    <property type="entry name" value="RNA_pol_sigma_r3/r4-like"/>
</dbReference>
<dbReference type="InterPro" id="IPR037401">
    <property type="entry name" value="SnoaL-like"/>
</dbReference>
<dbReference type="PANTHER" id="PTHR43133:SF65">
    <property type="entry name" value="ECF RNA POLYMERASE SIGMA FACTOR SIGG"/>
    <property type="match status" value="1"/>
</dbReference>
<dbReference type="Gene3D" id="1.10.1740.10">
    <property type="match status" value="1"/>
</dbReference>
<dbReference type="CDD" id="cd06171">
    <property type="entry name" value="Sigma70_r4"/>
    <property type="match status" value="1"/>
</dbReference>
<dbReference type="Gene3D" id="1.10.10.10">
    <property type="entry name" value="Winged helix-like DNA-binding domain superfamily/Winged helix DNA-binding domain"/>
    <property type="match status" value="1"/>
</dbReference>
<evidence type="ECO:0000256" key="4">
    <source>
        <dbReference type="ARBA" id="ARBA00023082"/>
    </source>
</evidence>
<evidence type="ECO:0000256" key="6">
    <source>
        <dbReference type="SAM" id="Coils"/>
    </source>
</evidence>
<evidence type="ECO:0000259" key="9">
    <source>
        <dbReference type="Pfam" id="PF12680"/>
    </source>
</evidence>
<dbReference type="NCBIfam" id="NF006089">
    <property type="entry name" value="PRK08241.1"/>
    <property type="match status" value="1"/>
</dbReference>
<comment type="subunit">
    <text evidence="2">Interacts transiently with the RNA polymerase catalytic core formed by RpoA, RpoB, RpoC and RpoZ (2 alpha, 1 beta, 1 beta' and 1 omega subunit) to form the RNA polymerase holoenzyme that can initiate transcription.</text>
</comment>
<comment type="caution">
    <text evidence="10">The sequence shown here is derived from an EMBL/GenBank/DDBJ whole genome shotgun (WGS) entry which is preliminary data.</text>
</comment>
<dbReference type="InterPro" id="IPR036388">
    <property type="entry name" value="WH-like_DNA-bd_sf"/>
</dbReference>
<evidence type="ECO:0000256" key="2">
    <source>
        <dbReference type="ARBA" id="ARBA00011344"/>
    </source>
</evidence>
<keyword evidence="4" id="KW-0731">Sigma factor</keyword>
<comment type="similarity">
    <text evidence="1">Belongs to the sigma-70 factor family. ECF subfamily.</text>
</comment>
<feature type="domain" description="SnoaL-like" evidence="9">
    <location>
        <begin position="197"/>
        <end position="291"/>
    </location>
</feature>
<dbReference type="Proteomes" id="UP000249061">
    <property type="component" value="Unassembled WGS sequence"/>
</dbReference>
<dbReference type="InterPro" id="IPR039425">
    <property type="entry name" value="RNA_pol_sigma-70-like"/>
</dbReference>
<evidence type="ECO:0000256" key="1">
    <source>
        <dbReference type="ARBA" id="ARBA00010641"/>
    </source>
</evidence>
<keyword evidence="6" id="KW-0175">Coiled coil</keyword>
<dbReference type="GO" id="GO:0006352">
    <property type="term" value="P:DNA-templated transcription initiation"/>
    <property type="evidence" value="ECO:0007669"/>
    <property type="project" value="InterPro"/>
</dbReference>
<dbReference type="Pfam" id="PF08281">
    <property type="entry name" value="Sigma70_r4_2"/>
    <property type="match status" value="1"/>
</dbReference>
<sequence length="312" mass="34660">MDPAHLETHRVPLTGHCYRMMGSLIDADDAVQLTMERAWKNLSRFDGRSSLRTWLYRIATNVCLDLLGERARRERPIERGTPGNVGDPLPSLPREHWVEPALDSLVIPSDADPSEQLVLRQSIRLAFVTALQHLPARQRAVLLLAEVLGWPASDIAENLETSVASVNSALQRARATLSALELDERPTQLTAEQATTVARYVDAFLRYDVESLVGLLRDDATLSMPPIDFWIQGPESIRAWLNGPGFGCKGSKLQPISVNGLPAFAQWRHDDARGFIPWAVLVLELDGDRISGWNAYLDVAKLFPRFGLAATP</sequence>